<gene>
    <name evidence="1" type="ORF">ABG768_013862</name>
</gene>
<dbReference type="AlphaFoldDB" id="A0AAW1Z5Q8"/>
<reference evidence="1 2" key="1">
    <citation type="submission" date="2024-05" db="EMBL/GenBank/DDBJ databases">
        <title>A high-quality chromosomal-level genome assembly of Topmouth culter (Culter alburnus).</title>
        <authorList>
            <person name="Zhao H."/>
        </authorList>
    </citation>
    <scope>NUCLEOTIDE SEQUENCE [LARGE SCALE GENOMIC DNA]</scope>
    <source>
        <strain evidence="1">CATC2023</strain>
        <tissue evidence="1">Muscle</tissue>
    </source>
</reference>
<evidence type="ECO:0000313" key="2">
    <source>
        <dbReference type="Proteomes" id="UP001479290"/>
    </source>
</evidence>
<comment type="caution">
    <text evidence="1">The sequence shown here is derived from an EMBL/GenBank/DDBJ whole genome shotgun (WGS) entry which is preliminary data.</text>
</comment>
<organism evidence="1 2">
    <name type="scientific">Culter alburnus</name>
    <name type="common">Topmouth culter</name>
    <dbReference type="NCBI Taxonomy" id="194366"/>
    <lineage>
        <taxon>Eukaryota</taxon>
        <taxon>Metazoa</taxon>
        <taxon>Chordata</taxon>
        <taxon>Craniata</taxon>
        <taxon>Vertebrata</taxon>
        <taxon>Euteleostomi</taxon>
        <taxon>Actinopterygii</taxon>
        <taxon>Neopterygii</taxon>
        <taxon>Teleostei</taxon>
        <taxon>Ostariophysi</taxon>
        <taxon>Cypriniformes</taxon>
        <taxon>Xenocyprididae</taxon>
        <taxon>Xenocypridinae</taxon>
        <taxon>Culter</taxon>
    </lineage>
</organism>
<dbReference type="Proteomes" id="UP001479290">
    <property type="component" value="Unassembled WGS sequence"/>
</dbReference>
<accession>A0AAW1Z5Q8</accession>
<evidence type="ECO:0000313" key="1">
    <source>
        <dbReference type="EMBL" id="KAK9956108.1"/>
    </source>
</evidence>
<keyword evidence="2" id="KW-1185">Reference proteome</keyword>
<protein>
    <submittedName>
        <fullName evidence="1">Uncharacterized protein</fullName>
    </submittedName>
</protein>
<dbReference type="EMBL" id="JAWDJR010000020">
    <property type="protein sequence ID" value="KAK9956108.1"/>
    <property type="molecule type" value="Genomic_DNA"/>
</dbReference>
<proteinExistence type="predicted"/>
<name>A0AAW1Z5Q8_CULAL</name>
<sequence>MIWAITLVLRRVWPVTHESVKFQYLVFDKGLGCDSGIVKGLGCKSDTVKRLGCGFGTVRGFGCGIVKRLGRDSGNAKGLVGDPSIGYGLGGDPGIVAQEHDCGAVKESKDINVKQSSSNKSFENKPLAYFIIVISLN</sequence>